<name>A0A5E7AJJ5_PSEFL</name>
<gene>
    <name evidence="1" type="ORF">PS704_00991</name>
</gene>
<dbReference type="AlphaFoldDB" id="A0A5E7AJJ5"/>
<sequence length="66" mass="7290">MVSRPASIGWNGTFKTQIDQVEFVDKDIDYAYWIGIADVVVEALGKSGALTSMFTLDKALHGRSLR</sequence>
<dbReference type="Proteomes" id="UP000326557">
    <property type="component" value="Unassembled WGS sequence"/>
</dbReference>
<evidence type="ECO:0000313" key="1">
    <source>
        <dbReference type="EMBL" id="VVN79548.1"/>
    </source>
</evidence>
<protein>
    <submittedName>
        <fullName evidence="1">Uncharacterized protein</fullName>
    </submittedName>
</protein>
<dbReference type="EMBL" id="CABVHP010000002">
    <property type="protein sequence ID" value="VVN79548.1"/>
    <property type="molecule type" value="Genomic_DNA"/>
</dbReference>
<proteinExistence type="predicted"/>
<reference evidence="1 2" key="1">
    <citation type="submission" date="2019-09" db="EMBL/GenBank/DDBJ databases">
        <authorList>
            <person name="Chandra G."/>
            <person name="Truman W A."/>
        </authorList>
    </citation>
    <scope>NUCLEOTIDE SEQUENCE [LARGE SCALE GENOMIC DNA]</scope>
    <source>
        <strain evidence="1">PS704</strain>
    </source>
</reference>
<accession>A0A5E7AJJ5</accession>
<organism evidence="1 2">
    <name type="scientific">Pseudomonas fluorescens</name>
    <dbReference type="NCBI Taxonomy" id="294"/>
    <lineage>
        <taxon>Bacteria</taxon>
        <taxon>Pseudomonadati</taxon>
        <taxon>Pseudomonadota</taxon>
        <taxon>Gammaproteobacteria</taxon>
        <taxon>Pseudomonadales</taxon>
        <taxon>Pseudomonadaceae</taxon>
        <taxon>Pseudomonas</taxon>
    </lineage>
</organism>
<evidence type="ECO:0000313" key="2">
    <source>
        <dbReference type="Proteomes" id="UP000326557"/>
    </source>
</evidence>